<organism evidence="2 3">
    <name type="scientific">Angiostrongylus cantonensis</name>
    <name type="common">Rat lungworm</name>
    <dbReference type="NCBI Taxonomy" id="6313"/>
    <lineage>
        <taxon>Eukaryota</taxon>
        <taxon>Metazoa</taxon>
        <taxon>Ecdysozoa</taxon>
        <taxon>Nematoda</taxon>
        <taxon>Chromadorea</taxon>
        <taxon>Rhabditida</taxon>
        <taxon>Rhabditina</taxon>
        <taxon>Rhabditomorpha</taxon>
        <taxon>Strongyloidea</taxon>
        <taxon>Metastrongylidae</taxon>
        <taxon>Angiostrongylus</taxon>
    </lineage>
</organism>
<proteinExistence type="inferred from homology"/>
<dbReference type="PANTHER" id="PTHR13420:SF7">
    <property type="entry name" value="UPF0235 PROTEIN C15ORF40"/>
    <property type="match status" value="1"/>
</dbReference>
<protein>
    <submittedName>
        <fullName evidence="3">UPF0235 protein</fullName>
    </submittedName>
</protein>
<comment type="similarity">
    <text evidence="1">Belongs to the UPF0235 family.</text>
</comment>
<dbReference type="Gene3D" id="3.30.1200.10">
    <property type="entry name" value="YggU-like"/>
    <property type="match status" value="1"/>
</dbReference>
<reference evidence="2" key="1">
    <citation type="submission" date="2012-09" db="EMBL/GenBank/DDBJ databases">
        <authorList>
            <person name="Martin A.A."/>
        </authorList>
    </citation>
    <scope>NUCLEOTIDE SEQUENCE</scope>
</reference>
<dbReference type="Pfam" id="PF02594">
    <property type="entry name" value="DUF167"/>
    <property type="match status" value="1"/>
</dbReference>
<reference evidence="3" key="2">
    <citation type="submission" date="2017-02" db="UniProtKB">
        <authorList>
            <consortium name="WormBaseParasite"/>
        </authorList>
    </citation>
    <scope>IDENTIFICATION</scope>
</reference>
<dbReference type="STRING" id="6313.A0A0K0CSZ8"/>
<dbReference type="InterPro" id="IPR003746">
    <property type="entry name" value="DUF167"/>
</dbReference>
<evidence type="ECO:0000313" key="3">
    <source>
        <dbReference type="WBParaSite" id="ACAC_0000014801-mRNA-1"/>
    </source>
</evidence>
<keyword evidence="2" id="KW-1185">Reference proteome</keyword>
<dbReference type="AlphaFoldDB" id="A0A0K0CSZ8"/>
<dbReference type="HAMAP" id="MF_00634">
    <property type="entry name" value="UPF0235"/>
    <property type="match status" value="1"/>
</dbReference>
<dbReference type="PANTHER" id="PTHR13420">
    <property type="entry name" value="UPF0235 PROTEIN C15ORF40"/>
    <property type="match status" value="1"/>
</dbReference>
<dbReference type="InterPro" id="IPR036591">
    <property type="entry name" value="YggU-like_sf"/>
</dbReference>
<dbReference type="WBParaSite" id="ACAC_0000014801-mRNA-1">
    <property type="protein sequence ID" value="ACAC_0000014801-mRNA-1"/>
    <property type="gene ID" value="ACAC_0000014801"/>
</dbReference>
<evidence type="ECO:0000313" key="2">
    <source>
        <dbReference type="Proteomes" id="UP000035642"/>
    </source>
</evidence>
<sequence length="106" mass="11395">MCQQGGAVCLQKSGHIALRILAKPGARMNSVTNVGDDEISVAIAAPPREGEANEELIDYMRKVLALKKSELILEKGGKSRLKTLVIASSRISPEEVITRLKNAAKV</sequence>
<accession>A0A0K0CSZ8</accession>
<dbReference type="GO" id="GO:0005737">
    <property type="term" value="C:cytoplasm"/>
    <property type="evidence" value="ECO:0007669"/>
    <property type="project" value="TreeGrafter"/>
</dbReference>
<dbReference type="Proteomes" id="UP000035642">
    <property type="component" value="Unassembled WGS sequence"/>
</dbReference>
<evidence type="ECO:0000256" key="1">
    <source>
        <dbReference type="ARBA" id="ARBA00010364"/>
    </source>
</evidence>
<dbReference type="SUPFAM" id="SSF69786">
    <property type="entry name" value="YggU-like"/>
    <property type="match status" value="1"/>
</dbReference>
<name>A0A0K0CSZ8_ANGCA</name>
<dbReference type="SMART" id="SM01152">
    <property type="entry name" value="DUF167"/>
    <property type="match status" value="1"/>
</dbReference>
<dbReference type="NCBIfam" id="TIGR00251">
    <property type="entry name" value="DUF167 family protein"/>
    <property type="match status" value="1"/>
</dbReference>